<dbReference type="Gene3D" id="3.40.50.2300">
    <property type="match status" value="1"/>
</dbReference>
<dbReference type="GO" id="GO:0006935">
    <property type="term" value="P:chemotaxis"/>
    <property type="evidence" value="ECO:0007669"/>
    <property type="project" value="InterPro"/>
</dbReference>
<name>A0A657PJN0_9GAMM</name>
<dbReference type="PROSITE" id="PS50851">
    <property type="entry name" value="CHEW"/>
    <property type="match status" value="1"/>
</dbReference>
<sequence>MLLVRAGEHRVALQVDEVLGNRQIVVKSVGSQLSTIRWISGGTILGDGRVAIILDVTALVRLDVAHSPHVIELEQRAQALAEEEAAQDIAVGKTVMVVDDSITVRKVTTRLLERHGIHALTAKDGVDAVAALQEQRPDIMLLDIEMPRMDGFELARHMRNTEELKDIPIIMITSRTGDKHRNMALDLGVRRYLGKPYQESDLLENIHSVLAEVLQ</sequence>
<dbReference type="EC" id="2.7.13.3" evidence="2"/>
<protein>
    <recommendedName>
        <fullName evidence="2">histidine kinase</fullName>
        <ecNumber evidence="2">2.7.13.3</ecNumber>
    </recommendedName>
</protein>
<dbReference type="PANTHER" id="PTHR43395">
    <property type="entry name" value="SENSOR HISTIDINE KINASE CHEA"/>
    <property type="match status" value="1"/>
</dbReference>
<gene>
    <name evidence="6" type="ORF">B0D84_02485</name>
</gene>
<evidence type="ECO:0000256" key="1">
    <source>
        <dbReference type="ARBA" id="ARBA00000085"/>
    </source>
</evidence>
<dbReference type="Gene3D" id="2.30.30.40">
    <property type="entry name" value="SH3 Domains"/>
    <property type="match status" value="1"/>
</dbReference>
<dbReference type="PANTHER" id="PTHR43395:SF8">
    <property type="entry name" value="HISTIDINE KINASE"/>
    <property type="match status" value="1"/>
</dbReference>
<comment type="catalytic activity">
    <reaction evidence="1">
        <text>ATP + protein L-histidine = ADP + protein N-phospho-L-histidine.</text>
        <dbReference type="EC" id="2.7.13.3"/>
    </reaction>
</comment>
<keyword evidence="3" id="KW-0597">Phosphoprotein</keyword>
<organism evidence="6 7">
    <name type="scientific">Candidatus Sedimenticola endophacoides</name>
    <dbReference type="NCBI Taxonomy" id="2548426"/>
    <lineage>
        <taxon>Bacteria</taxon>
        <taxon>Pseudomonadati</taxon>
        <taxon>Pseudomonadota</taxon>
        <taxon>Gammaproteobacteria</taxon>
        <taxon>Chromatiales</taxon>
        <taxon>Sedimenticolaceae</taxon>
        <taxon>Sedimenticola</taxon>
    </lineage>
</organism>
<keyword evidence="7" id="KW-1185">Reference proteome</keyword>
<dbReference type="InterPro" id="IPR011006">
    <property type="entry name" value="CheY-like_superfamily"/>
</dbReference>
<dbReference type="GO" id="GO:0004673">
    <property type="term" value="F:protein histidine kinase activity"/>
    <property type="evidence" value="ECO:0007669"/>
    <property type="project" value="UniProtKB-EC"/>
</dbReference>
<dbReference type="Proteomes" id="UP000243361">
    <property type="component" value="Unassembled WGS sequence"/>
</dbReference>
<evidence type="ECO:0000313" key="6">
    <source>
        <dbReference type="EMBL" id="OQX35323.1"/>
    </source>
</evidence>
<evidence type="ECO:0000313" key="7">
    <source>
        <dbReference type="Proteomes" id="UP000243361"/>
    </source>
</evidence>
<dbReference type="Pfam" id="PF00072">
    <property type="entry name" value="Response_reg"/>
    <property type="match status" value="1"/>
</dbReference>
<dbReference type="PROSITE" id="PS50110">
    <property type="entry name" value="RESPONSE_REGULATORY"/>
    <property type="match status" value="1"/>
</dbReference>
<dbReference type="InterPro" id="IPR001789">
    <property type="entry name" value="Sig_transdc_resp-reg_receiver"/>
</dbReference>
<feature type="domain" description="Response regulatory" evidence="4">
    <location>
        <begin position="94"/>
        <end position="210"/>
    </location>
</feature>
<evidence type="ECO:0000259" key="5">
    <source>
        <dbReference type="PROSITE" id="PS50851"/>
    </source>
</evidence>
<reference evidence="6" key="1">
    <citation type="submission" date="2017-02" db="EMBL/GenBank/DDBJ databases">
        <title>Novel co-symbiosis in the unique lucinid bivalve Phacoides pectinatus.</title>
        <authorList>
            <person name="Lim S.J."/>
            <person name="Davis B.G."/>
            <person name="Gill D.E."/>
            <person name="Engel A.S."/>
            <person name="Anderson L.C."/>
            <person name="Campbell B.J."/>
        </authorList>
    </citation>
    <scope>NUCLEOTIDE SEQUENCE [LARGE SCALE GENOMIC DNA]</scope>
    <source>
        <strain evidence="6">LUC13016_P6</strain>
    </source>
</reference>
<dbReference type="SUPFAM" id="SSF50341">
    <property type="entry name" value="CheW-like"/>
    <property type="match status" value="1"/>
</dbReference>
<dbReference type="InterPro" id="IPR051315">
    <property type="entry name" value="Bact_Chemotaxis_CheA"/>
</dbReference>
<dbReference type="EMBL" id="MUIE01000172">
    <property type="protein sequence ID" value="OQX35323.1"/>
    <property type="molecule type" value="Genomic_DNA"/>
</dbReference>
<evidence type="ECO:0000256" key="2">
    <source>
        <dbReference type="ARBA" id="ARBA00012438"/>
    </source>
</evidence>
<dbReference type="SUPFAM" id="SSF52172">
    <property type="entry name" value="CheY-like"/>
    <property type="match status" value="1"/>
</dbReference>
<dbReference type="AlphaFoldDB" id="A0A657PJN0"/>
<proteinExistence type="predicted"/>
<dbReference type="SMART" id="SM00448">
    <property type="entry name" value="REC"/>
    <property type="match status" value="1"/>
</dbReference>
<comment type="caution">
    <text evidence="6">The sequence shown here is derived from an EMBL/GenBank/DDBJ whole genome shotgun (WGS) entry which is preliminary data.</text>
</comment>
<accession>A0A657PJN0</accession>
<feature type="domain" description="CheW-like" evidence="5">
    <location>
        <begin position="1"/>
        <end position="65"/>
    </location>
</feature>
<evidence type="ECO:0000259" key="4">
    <source>
        <dbReference type="PROSITE" id="PS50110"/>
    </source>
</evidence>
<dbReference type="InterPro" id="IPR036061">
    <property type="entry name" value="CheW-like_dom_sf"/>
</dbReference>
<dbReference type="InterPro" id="IPR002545">
    <property type="entry name" value="CheW-lke_dom"/>
</dbReference>
<dbReference type="GO" id="GO:0000160">
    <property type="term" value="P:phosphorelay signal transduction system"/>
    <property type="evidence" value="ECO:0007669"/>
    <property type="project" value="InterPro"/>
</dbReference>
<dbReference type="CDD" id="cd17546">
    <property type="entry name" value="REC_hyHK_CKI1_RcsC-like"/>
    <property type="match status" value="1"/>
</dbReference>
<feature type="modified residue" description="4-aspartylphosphate" evidence="3">
    <location>
        <position position="143"/>
    </location>
</feature>
<evidence type="ECO:0000256" key="3">
    <source>
        <dbReference type="PROSITE-ProRule" id="PRU00169"/>
    </source>
</evidence>
<dbReference type="Pfam" id="PF01584">
    <property type="entry name" value="CheW"/>
    <property type="match status" value="1"/>
</dbReference>